<evidence type="ECO:0000313" key="3">
    <source>
        <dbReference type="Proteomes" id="UP000515971"/>
    </source>
</evidence>
<feature type="chain" id="PRO_5028930366" description="DUF3617 family protein" evidence="1">
    <location>
        <begin position="21"/>
        <end position="137"/>
    </location>
</feature>
<dbReference type="RefSeq" id="WP_187538168.1">
    <property type="nucleotide sequence ID" value="NZ_BAABJT010000001.1"/>
</dbReference>
<feature type="signal peptide" evidence="1">
    <location>
        <begin position="1"/>
        <end position="20"/>
    </location>
</feature>
<sequence>MRTVPLLLIAAAGLGSCATASPEQVAAAAARDQAKLASLTAGKVAGPPMSCLSNWRSRDMVVVNENVVAFRDGRNRVYINNMNGPCNGLGPMRGTLVTQTTGTSLCRGDIAQVLDMTSRTNIGACSFGDFIPFTTGR</sequence>
<keyword evidence="3" id="KW-1185">Reference proteome</keyword>
<evidence type="ECO:0000313" key="2">
    <source>
        <dbReference type="EMBL" id="QNN67532.1"/>
    </source>
</evidence>
<dbReference type="InterPro" id="IPR045500">
    <property type="entry name" value="DUF6491"/>
</dbReference>
<keyword evidence="1" id="KW-0732">Signal</keyword>
<proteinExistence type="predicted"/>
<protein>
    <recommendedName>
        <fullName evidence="4">DUF3617 family protein</fullName>
    </recommendedName>
</protein>
<gene>
    <name evidence="2" type="ORF">H9L13_00775</name>
</gene>
<dbReference type="KEGG" id="slut:H9L13_00775"/>
<name>A0A7G9SI57_9SPHN</name>
<evidence type="ECO:0008006" key="4">
    <source>
        <dbReference type="Google" id="ProtNLM"/>
    </source>
</evidence>
<evidence type="ECO:0000256" key="1">
    <source>
        <dbReference type="SAM" id="SignalP"/>
    </source>
</evidence>
<reference evidence="2 3" key="1">
    <citation type="submission" date="2020-08" db="EMBL/GenBank/DDBJ databases">
        <title>Genome sequence of Sphingomonas lutea KCTC 23642T.</title>
        <authorList>
            <person name="Hyun D.-W."/>
            <person name="Bae J.-W."/>
        </authorList>
    </citation>
    <scope>NUCLEOTIDE SEQUENCE [LARGE SCALE GENOMIC DNA]</scope>
    <source>
        <strain evidence="2 3">KCTC 23642</strain>
    </source>
</reference>
<dbReference type="AlphaFoldDB" id="A0A7G9SI57"/>
<accession>A0A7G9SI57</accession>
<organism evidence="2 3">
    <name type="scientific">Sphingomonas lutea</name>
    <dbReference type="NCBI Taxonomy" id="1045317"/>
    <lineage>
        <taxon>Bacteria</taxon>
        <taxon>Pseudomonadati</taxon>
        <taxon>Pseudomonadota</taxon>
        <taxon>Alphaproteobacteria</taxon>
        <taxon>Sphingomonadales</taxon>
        <taxon>Sphingomonadaceae</taxon>
        <taxon>Sphingomonas</taxon>
    </lineage>
</organism>
<dbReference type="Pfam" id="PF20101">
    <property type="entry name" value="DUF6491"/>
    <property type="match status" value="1"/>
</dbReference>
<dbReference type="EMBL" id="CP060718">
    <property type="protein sequence ID" value="QNN67532.1"/>
    <property type="molecule type" value="Genomic_DNA"/>
</dbReference>
<dbReference type="PROSITE" id="PS51257">
    <property type="entry name" value="PROKAR_LIPOPROTEIN"/>
    <property type="match status" value="1"/>
</dbReference>
<dbReference type="Proteomes" id="UP000515971">
    <property type="component" value="Chromosome"/>
</dbReference>